<accession>A0A4S4K6U1</accession>
<dbReference type="Proteomes" id="UP000309038">
    <property type="component" value="Unassembled WGS sequence"/>
</dbReference>
<gene>
    <name evidence="1" type="ORF">EW026_g7719</name>
</gene>
<organism evidence="1 2">
    <name type="scientific">Hermanssonia centrifuga</name>
    <dbReference type="NCBI Taxonomy" id="98765"/>
    <lineage>
        <taxon>Eukaryota</taxon>
        <taxon>Fungi</taxon>
        <taxon>Dikarya</taxon>
        <taxon>Basidiomycota</taxon>
        <taxon>Agaricomycotina</taxon>
        <taxon>Agaricomycetes</taxon>
        <taxon>Polyporales</taxon>
        <taxon>Meruliaceae</taxon>
        <taxon>Hermanssonia</taxon>
    </lineage>
</organism>
<proteinExistence type="predicted"/>
<evidence type="ECO:0000313" key="2">
    <source>
        <dbReference type="Proteomes" id="UP000309038"/>
    </source>
</evidence>
<sequence length="60" mass="7136">MSISFQDLGRMWLILLDALLPSFWNDFKFNWWAPPPHSRWSFPAQLSLQLAEKFLKRVGT</sequence>
<reference evidence="1 2" key="1">
    <citation type="submission" date="2019-02" db="EMBL/GenBank/DDBJ databases">
        <title>Genome sequencing of the rare red list fungi Phlebia centrifuga.</title>
        <authorList>
            <person name="Buettner E."/>
            <person name="Kellner H."/>
        </authorList>
    </citation>
    <scope>NUCLEOTIDE SEQUENCE [LARGE SCALE GENOMIC DNA]</scope>
    <source>
        <strain evidence="1 2">DSM 108282</strain>
    </source>
</reference>
<protein>
    <submittedName>
        <fullName evidence="1">Uncharacterized protein</fullName>
    </submittedName>
</protein>
<dbReference type="EMBL" id="SGPJ01000633">
    <property type="protein sequence ID" value="THG93541.1"/>
    <property type="molecule type" value="Genomic_DNA"/>
</dbReference>
<name>A0A4S4K6U1_9APHY</name>
<evidence type="ECO:0000313" key="1">
    <source>
        <dbReference type="EMBL" id="THG93541.1"/>
    </source>
</evidence>
<dbReference type="AlphaFoldDB" id="A0A4S4K6U1"/>
<keyword evidence="2" id="KW-1185">Reference proteome</keyword>
<comment type="caution">
    <text evidence="1">The sequence shown here is derived from an EMBL/GenBank/DDBJ whole genome shotgun (WGS) entry which is preliminary data.</text>
</comment>